<evidence type="ECO:0000256" key="2">
    <source>
        <dbReference type="ARBA" id="ARBA00022679"/>
    </source>
</evidence>
<dbReference type="AlphaFoldDB" id="A0A2R8AV16"/>
<keyword evidence="5" id="KW-1185">Reference proteome</keyword>
<dbReference type="InterPro" id="IPR017459">
    <property type="entry name" value="Glycosyl_Trfase_fam3_N_dom"/>
</dbReference>
<dbReference type="OrthoDB" id="8455878at2"/>
<evidence type="ECO:0000259" key="3">
    <source>
        <dbReference type="Pfam" id="PF02885"/>
    </source>
</evidence>
<protein>
    <submittedName>
        <fullName evidence="4">Anthranilate phosphoribosyltransferase</fullName>
        <ecNumber evidence="4">2.4.2.18</ecNumber>
    </submittedName>
</protein>
<sequence length="321" mass="34315">MSLSEHVRILGRGPGRSRSLSLEEARDAMRLILTDQAAPEAVGALLMLLRMKGETPDEIAGFAMGARQDLTGRLPVDLDWPSYAAGRTRGLPWFLLSARVVAMAGYKVLLHGWNSHQASHASVRDALPLTGVPIARDLTGAEAALAAQNICYLPLESFAPRLHDLLLLRDTLGLRSCINTVVRVLNPFDAPAGVQGVFHPPYRALQQEASLALGQPALSVIKGGGGEFERNPGKQIEVFGLRSGALWEAPAAPVLDAARRMGDGPTDPGCLAALWSGDWHDAYCEEIVLGTAALALDTLGASDPDRLARQIWTSRLSARAA</sequence>
<dbReference type="Pfam" id="PF02885">
    <property type="entry name" value="Glycos_trans_3N"/>
    <property type="match status" value="1"/>
</dbReference>
<feature type="domain" description="Glycosyl transferase family 3 N-terminal" evidence="3">
    <location>
        <begin position="17"/>
        <end position="67"/>
    </location>
</feature>
<dbReference type="EMBL" id="OMOJ01000002">
    <property type="protein sequence ID" value="SPF79856.1"/>
    <property type="molecule type" value="Genomic_DNA"/>
</dbReference>
<dbReference type="EC" id="2.4.2.18" evidence="4"/>
<keyword evidence="2 4" id="KW-0808">Transferase</keyword>
<keyword evidence="1 4" id="KW-0328">Glycosyltransferase</keyword>
<dbReference type="PANTHER" id="PTHR43285:SF2">
    <property type="entry name" value="ANTHRANILATE PHOSPHORIBOSYLTRANSFERASE"/>
    <property type="match status" value="1"/>
</dbReference>
<dbReference type="InterPro" id="IPR036320">
    <property type="entry name" value="Glycosyl_Trfase_fam3_N_dom_sf"/>
</dbReference>
<proteinExistence type="predicted"/>
<dbReference type="GO" id="GO:0004048">
    <property type="term" value="F:anthranilate phosphoribosyltransferase activity"/>
    <property type="evidence" value="ECO:0007669"/>
    <property type="project" value="UniProtKB-EC"/>
</dbReference>
<gene>
    <name evidence="4" type="primary">trpD_1</name>
    <name evidence="4" type="ORF">PRI8871_01656</name>
</gene>
<dbReference type="PANTHER" id="PTHR43285">
    <property type="entry name" value="ANTHRANILATE PHOSPHORIBOSYLTRANSFERASE"/>
    <property type="match status" value="1"/>
</dbReference>
<dbReference type="RefSeq" id="WP_108885688.1">
    <property type="nucleotide sequence ID" value="NZ_OMOJ01000002.1"/>
</dbReference>
<accession>A0A2R8AV16</accession>
<dbReference type="Gene3D" id="1.20.970.10">
    <property type="entry name" value="Transferase, Pyrimidine Nucleoside Phosphorylase, Chain C"/>
    <property type="match status" value="1"/>
</dbReference>
<dbReference type="InterPro" id="IPR005940">
    <property type="entry name" value="Anthranilate_Pribosyl_Tfrase"/>
</dbReference>
<dbReference type="SUPFAM" id="SSF47648">
    <property type="entry name" value="Nucleoside phosphorylase/phosphoribosyltransferase N-terminal domain"/>
    <property type="match status" value="1"/>
</dbReference>
<dbReference type="GO" id="GO:0000162">
    <property type="term" value="P:L-tryptophan biosynthetic process"/>
    <property type="evidence" value="ECO:0007669"/>
    <property type="project" value="InterPro"/>
</dbReference>
<evidence type="ECO:0000313" key="4">
    <source>
        <dbReference type="EMBL" id="SPF79856.1"/>
    </source>
</evidence>
<dbReference type="Proteomes" id="UP000244904">
    <property type="component" value="Unassembled WGS sequence"/>
</dbReference>
<evidence type="ECO:0000313" key="5">
    <source>
        <dbReference type="Proteomes" id="UP000244904"/>
    </source>
</evidence>
<dbReference type="GO" id="GO:0005829">
    <property type="term" value="C:cytosol"/>
    <property type="evidence" value="ECO:0007669"/>
    <property type="project" value="TreeGrafter"/>
</dbReference>
<dbReference type="NCBIfam" id="NF006564">
    <property type="entry name" value="PRK09071.1"/>
    <property type="match status" value="1"/>
</dbReference>
<organism evidence="4 5">
    <name type="scientific">Pseudoprimorskyibacter insulae</name>
    <dbReference type="NCBI Taxonomy" id="1695997"/>
    <lineage>
        <taxon>Bacteria</taxon>
        <taxon>Pseudomonadati</taxon>
        <taxon>Pseudomonadota</taxon>
        <taxon>Alphaproteobacteria</taxon>
        <taxon>Rhodobacterales</taxon>
        <taxon>Paracoccaceae</taxon>
        <taxon>Pseudoprimorskyibacter</taxon>
    </lineage>
</organism>
<dbReference type="Gene3D" id="3.40.1030.10">
    <property type="entry name" value="Nucleoside phosphorylase/phosphoribosyltransferase catalytic domain"/>
    <property type="match status" value="1"/>
</dbReference>
<reference evidence="5" key="1">
    <citation type="submission" date="2018-03" db="EMBL/GenBank/DDBJ databases">
        <authorList>
            <person name="Rodrigo-Torres L."/>
            <person name="Arahal R. D."/>
            <person name="Lucena T."/>
        </authorList>
    </citation>
    <scope>NUCLEOTIDE SEQUENCE [LARGE SCALE GENOMIC DNA]</scope>
    <source>
        <strain evidence="5">CECT 8871</strain>
    </source>
</reference>
<dbReference type="InterPro" id="IPR035902">
    <property type="entry name" value="Nuc_phospho_transferase"/>
</dbReference>
<dbReference type="SUPFAM" id="SSF52418">
    <property type="entry name" value="Nucleoside phosphorylase/phosphoribosyltransferase catalytic domain"/>
    <property type="match status" value="1"/>
</dbReference>
<name>A0A2R8AV16_9RHOB</name>
<evidence type="ECO:0000256" key="1">
    <source>
        <dbReference type="ARBA" id="ARBA00022676"/>
    </source>
</evidence>